<proteinExistence type="predicted"/>
<sequence length="199" mass="21666">MTGDGEGRRDGSWTSAIHYCQCLGAKPPWASQSGDSTPDQIFPSNAELIHHSHLPTTEQSACSRMSGPGEERWRGGRPYDQNRQSGQRHSNSRNMGAHSGNRGGQSSAPWTDSREPLATGPSQEQHVPVRGFNAAELKAALRREPKPFFYRPSGKDANNNRASGPWGTKPNTMANGKDFFLELRKQVTALRQGATVPGG</sequence>
<name>A0A8E0R045_9EURO</name>
<feature type="compositionally biased region" description="Polar residues" evidence="1">
    <location>
        <begin position="54"/>
        <end position="63"/>
    </location>
</feature>
<feature type="compositionally biased region" description="Polar residues" evidence="1">
    <location>
        <begin position="30"/>
        <end position="43"/>
    </location>
</feature>
<evidence type="ECO:0000313" key="3">
    <source>
        <dbReference type="Proteomes" id="UP000036893"/>
    </source>
</evidence>
<evidence type="ECO:0000313" key="2">
    <source>
        <dbReference type="EMBL" id="GIC93510.1"/>
    </source>
</evidence>
<dbReference type="AlphaFoldDB" id="A0A8E0R045"/>
<feature type="region of interest" description="Disordered" evidence="1">
    <location>
        <begin position="25"/>
        <end position="131"/>
    </location>
</feature>
<reference evidence="2" key="2">
    <citation type="submission" date="2021-01" db="EMBL/GenBank/DDBJ databases">
        <title>Pan-genome distribution and transcriptional activeness of fungal secondary metabolism genes in Aspergillus section Fumigati.</title>
        <authorList>
            <person name="Takahashi H."/>
            <person name="Umemura M."/>
            <person name="Ninomiya A."/>
            <person name="Kusuya Y."/>
            <person name="Urayama S."/>
            <person name="Shimizu M."/>
            <person name="Watanabe A."/>
            <person name="Kamei K."/>
            <person name="Yaguchi T."/>
            <person name="Hagiwara D."/>
        </authorList>
    </citation>
    <scope>NUCLEOTIDE SEQUENCE</scope>
    <source>
        <strain evidence="2">IFM 46973</strain>
    </source>
</reference>
<comment type="caution">
    <text evidence="2">The sequence shown here is derived from an EMBL/GenBank/DDBJ whole genome shotgun (WGS) entry which is preliminary data.</text>
</comment>
<protein>
    <submittedName>
        <fullName evidence="2">Uncharacterized protein</fullName>
    </submittedName>
</protein>
<dbReference type="RefSeq" id="XP_043150776.1">
    <property type="nucleotide sequence ID" value="XM_043294841.1"/>
</dbReference>
<feature type="compositionally biased region" description="Polar residues" evidence="1">
    <location>
        <begin position="81"/>
        <end position="94"/>
    </location>
</feature>
<evidence type="ECO:0000256" key="1">
    <source>
        <dbReference type="SAM" id="MobiDB-lite"/>
    </source>
</evidence>
<accession>A0A8E0R045</accession>
<dbReference type="Proteomes" id="UP000036893">
    <property type="component" value="Unassembled WGS sequence"/>
</dbReference>
<feature type="region of interest" description="Disordered" evidence="1">
    <location>
        <begin position="147"/>
        <end position="173"/>
    </location>
</feature>
<organism evidence="2 3">
    <name type="scientific">Aspergillus udagawae</name>
    <dbReference type="NCBI Taxonomy" id="91492"/>
    <lineage>
        <taxon>Eukaryota</taxon>
        <taxon>Fungi</taxon>
        <taxon>Dikarya</taxon>
        <taxon>Ascomycota</taxon>
        <taxon>Pezizomycotina</taxon>
        <taxon>Eurotiomycetes</taxon>
        <taxon>Eurotiomycetidae</taxon>
        <taxon>Eurotiales</taxon>
        <taxon>Aspergillaceae</taxon>
        <taxon>Aspergillus</taxon>
        <taxon>Aspergillus subgen. Fumigati</taxon>
    </lineage>
</organism>
<reference evidence="2" key="1">
    <citation type="journal article" date="2015" name="Genome Announc.">
        <title>Draft Genome Sequence of the Pathogenic Filamentous Fungus Aspergillus udagawae Strain IFM 46973T.</title>
        <authorList>
            <person name="Kusuya Y."/>
            <person name="Takahashi-Nakaguchi A."/>
            <person name="Takahashi H."/>
            <person name="Yaguchi T."/>
        </authorList>
    </citation>
    <scope>NUCLEOTIDE SEQUENCE</scope>
    <source>
        <strain evidence="2">IFM 46973</strain>
    </source>
</reference>
<dbReference type="GeneID" id="66997475"/>
<gene>
    <name evidence="2" type="ORF">Aud_009998</name>
</gene>
<dbReference type="EMBL" id="BBXM02000008">
    <property type="protein sequence ID" value="GIC93510.1"/>
    <property type="molecule type" value="Genomic_DNA"/>
</dbReference>